<feature type="region of interest" description="Disordered" evidence="17">
    <location>
        <begin position="578"/>
        <end position="614"/>
    </location>
</feature>
<comment type="catalytic activity">
    <reaction evidence="16">
        <text>L-lysyl-[protein] + acetyl-CoA = N(6)-acetyl-L-lysyl-[protein] + CoA + H(+)</text>
        <dbReference type="Rhea" id="RHEA:45948"/>
        <dbReference type="Rhea" id="RHEA-COMP:9752"/>
        <dbReference type="Rhea" id="RHEA-COMP:10731"/>
        <dbReference type="ChEBI" id="CHEBI:15378"/>
        <dbReference type="ChEBI" id="CHEBI:29969"/>
        <dbReference type="ChEBI" id="CHEBI:57287"/>
        <dbReference type="ChEBI" id="CHEBI:57288"/>
        <dbReference type="ChEBI" id="CHEBI:61930"/>
        <dbReference type="EC" id="2.3.1.48"/>
    </reaction>
</comment>
<evidence type="ECO:0000256" key="5">
    <source>
        <dbReference type="ARBA" id="ARBA00022723"/>
    </source>
</evidence>
<reference evidence="20 21" key="1">
    <citation type="submission" date="2016-06" db="EMBL/GenBank/DDBJ databases">
        <title>Evolution of pathogenesis and genome organization in the Tremellales.</title>
        <authorList>
            <person name="Cuomo C."/>
            <person name="Litvintseva A."/>
            <person name="Heitman J."/>
            <person name="Chen Y."/>
            <person name="Sun S."/>
            <person name="Springer D."/>
            <person name="Dromer F."/>
            <person name="Young S."/>
            <person name="Zeng Q."/>
            <person name="Chapman S."/>
            <person name="Gujja S."/>
            <person name="Saif S."/>
            <person name="Birren B."/>
        </authorList>
    </citation>
    <scope>NUCLEOTIDE SEQUENCE [LARGE SCALE GENOMIC DNA]</scope>
    <source>
        <strain evidence="20 21">CBS 6039</strain>
    </source>
</reference>
<dbReference type="Pfam" id="PF00628">
    <property type="entry name" value="PHD"/>
    <property type="match status" value="2"/>
</dbReference>
<evidence type="ECO:0000256" key="6">
    <source>
        <dbReference type="ARBA" id="ARBA00022737"/>
    </source>
</evidence>
<evidence type="ECO:0000256" key="14">
    <source>
        <dbReference type="PIRSR" id="PIRSR602717-51"/>
    </source>
</evidence>
<dbReference type="InterPro" id="IPR002717">
    <property type="entry name" value="HAT_MYST-type"/>
</dbReference>
<evidence type="ECO:0000256" key="15">
    <source>
        <dbReference type="PROSITE-ProRule" id="PRU00146"/>
    </source>
</evidence>
<evidence type="ECO:0000256" key="4">
    <source>
        <dbReference type="ARBA" id="ARBA00022679"/>
    </source>
</evidence>
<keyword evidence="4" id="KW-0808">Transferase</keyword>
<keyword evidence="21" id="KW-1185">Reference proteome</keyword>
<keyword evidence="5" id="KW-0479">Metal-binding</keyword>
<dbReference type="InterPro" id="IPR013083">
    <property type="entry name" value="Znf_RING/FYVE/PHD"/>
</dbReference>
<feature type="region of interest" description="Disordered" evidence="17">
    <location>
        <begin position="857"/>
        <end position="891"/>
    </location>
</feature>
<evidence type="ECO:0000256" key="12">
    <source>
        <dbReference type="ARBA" id="ARBA00023163"/>
    </source>
</evidence>
<dbReference type="GO" id="GO:0005634">
    <property type="term" value="C:nucleus"/>
    <property type="evidence" value="ECO:0007669"/>
    <property type="project" value="UniProtKB-SubCell"/>
</dbReference>
<evidence type="ECO:0000256" key="13">
    <source>
        <dbReference type="ARBA" id="ARBA00023242"/>
    </source>
</evidence>
<gene>
    <name evidence="20" type="ORF">L202_07708</name>
</gene>
<evidence type="ECO:0000256" key="17">
    <source>
        <dbReference type="SAM" id="MobiDB-lite"/>
    </source>
</evidence>
<dbReference type="InterPro" id="IPR050603">
    <property type="entry name" value="MYST_HAT"/>
</dbReference>
<evidence type="ECO:0000313" key="21">
    <source>
        <dbReference type="Proteomes" id="UP000094065"/>
    </source>
</evidence>
<evidence type="ECO:0000256" key="11">
    <source>
        <dbReference type="ARBA" id="ARBA00023015"/>
    </source>
</evidence>
<dbReference type="SMART" id="SM00249">
    <property type="entry name" value="PHD"/>
    <property type="match status" value="2"/>
</dbReference>
<feature type="compositionally biased region" description="Basic and acidic residues" evidence="17">
    <location>
        <begin position="232"/>
        <end position="250"/>
    </location>
</feature>
<sequence length="891" mass="98934">MASTSFRIVPRDPTCSFCNGTDAVNPQGRQERMITCSSCGRSGHPSCLGMATSTLVKKVMMYDWHCQDCKTCEECRTEGDVAQLLFCDSCDRGYHGYCLNPPLAQPPNALWHCPKCSSPPIPTAPPRSHKKKMPNPSKAGAGRPTPISTPSAPRPRGRPPKQKKPLTDDQAVFADSRIKVKIPNPNHRAPTEDRATPMIVRLRVPSAKRLVEEETEEEKVPYGGIITGEDADTSRTKPQADDKERYEKARKEAEFKMGGPMPQRGNSVVPGSPMATPPPATGGKFTPAKAPPARPLRDRLLQQSLPDAFPFPPTPGPSTPGPPTASPWTGGTNLDKIKTIRFGTFDIDTWYSAPYPEEYAYVPDGRLWLCEFCLKYMKSGFASTRHRLKCKARHPPGDEIYRSSNISVFEVDGRKNKIYCQNLCLLAKMFLDHKTLYYDVEPFLFYVMTEVDELGARFVGYFSKEKRSRDNNVSCIMTLPVRQRKGWGQLLIDFSYSLSKKEGRVGSPEKPLSGLGAVSYKSYWRISVFKYLAKTSDPAKLTLKEISKGTSMTIEDIYTILLSENMINILDSAPLPTPLLSSSARRGRGRPPVRRKGDPAASVEPEDGHGHTEEIVKIPKKYEILVDMPYIQEVLERQEKKGHLKLEPERLKYHPFIVARQSEKGDDGEGEDEEEEQEGEEIEDAIVRFAPRLVPPPPVIRVAPMTPHHRSHARQAFPDTPTVQTLLVAPPTRSLRKRKSDVAETPQRALRSRDSKTLVAEMLGDQSGKGVERMGVPNGMGADGQEAMDVDELPLAGGNDIPIDPALLFDDDTPQGAQFSAPHDPSALAFPQVNYPTHNSEFGAGAGGMYQSEVYGYDEDAEGEDEDAEGEEWVGEDEDAEGEEWDEDYEA</sequence>
<feature type="compositionally biased region" description="Basic residues" evidence="17">
    <location>
        <begin position="585"/>
        <end position="594"/>
    </location>
</feature>
<evidence type="ECO:0000256" key="1">
    <source>
        <dbReference type="ARBA" id="ARBA00004123"/>
    </source>
</evidence>
<evidence type="ECO:0000259" key="19">
    <source>
        <dbReference type="PROSITE" id="PS51726"/>
    </source>
</evidence>
<keyword evidence="8" id="KW-0862">Zinc</keyword>
<dbReference type="InterPro" id="IPR001965">
    <property type="entry name" value="Znf_PHD"/>
</dbReference>
<feature type="compositionally biased region" description="Pro residues" evidence="17">
    <location>
        <begin position="309"/>
        <end position="325"/>
    </location>
</feature>
<evidence type="ECO:0000256" key="3">
    <source>
        <dbReference type="ARBA" id="ARBA00013184"/>
    </source>
</evidence>
<keyword evidence="9" id="KW-0156">Chromatin regulator</keyword>
<name>A0A1E3H9W5_9TREE</name>
<dbReference type="GO" id="GO:0004402">
    <property type="term" value="F:histone acetyltransferase activity"/>
    <property type="evidence" value="ECO:0007669"/>
    <property type="project" value="InterPro"/>
</dbReference>
<dbReference type="FunFam" id="3.30.40.10:FF:000005">
    <property type="entry name" value="zinc finger protein isoform X1"/>
    <property type="match status" value="1"/>
</dbReference>
<evidence type="ECO:0000256" key="2">
    <source>
        <dbReference type="ARBA" id="ARBA00010107"/>
    </source>
</evidence>
<keyword evidence="11" id="KW-0805">Transcription regulation</keyword>
<dbReference type="EC" id="2.3.1.48" evidence="3 16"/>
<dbReference type="Gene3D" id="3.30.40.10">
    <property type="entry name" value="Zinc/RING finger domain, C3HC4 (zinc finger)"/>
    <property type="match status" value="1"/>
</dbReference>
<comment type="subcellular location">
    <subcellularLocation>
        <location evidence="1 16">Nucleus</location>
    </subcellularLocation>
</comment>
<dbReference type="Gene3D" id="3.40.630.30">
    <property type="match status" value="1"/>
</dbReference>
<dbReference type="OrthoDB" id="787137at2759"/>
<evidence type="ECO:0000256" key="9">
    <source>
        <dbReference type="ARBA" id="ARBA00022853"/>
    </source>
</evidence>
<evidence type="ECO:0000313" key="20">
    <source>
        <dbReference type="EMBL" id="ODN73142.1"/>
    </source>
</evidence>
<dbReference type="SUPFAM" id="SSF57903">
    <property type="entry name" value="FYVE/PHD zinc finger"/>
    <property type="match status" value="2"/>
</dbReference>
<dbReference type="GO" id="GO:0031507">
    <property type="term" value="P:heterochromatin formation"/>
    <property type="evidence" value="ECO:0007669"/>
    <property type="project" value="UniProtKB-ARBA"/>
</dbReference>
<keyword evidence="7 15" id="KW-0863">Zinc-finger</keyword>
<dbReference type="Pfam" id="PF17772">
    <property type="entry name" value="zf-MYST"/>
    <property type="match status" value="1"/>
</dbReference>
<protein>
    <recommendedName>
        <fullName evidence="3 16">Histone acetyltransferase</fullName>
        <ecNumber evidence="3 16">2.3.1.48</ecNumber>
    </recommendedName>
</protein>
<dbReference type="AlphaFoldDB" id="A0A1E3H9W5"/>
<comment type="caution">
    <text evidence="20">The sequence shown here is derived from an EMBL/GenBank/DDBJ whole genome shotgun (WGS) entry which is preliminary data.</text>
</comment>
<proteinExistence type="inferred from homology"/>
<feature type="domain" description="PHD-type" evidence="18">
    <location>
        <begin position="12"/>
        <end position="72"/>
    </location>
</feature>
<dbReference type="GO" id="GO:0006357">
    <property type="term" value="P:regulation of transcription by RNA polymerase II"/>
    <property type="evidence" value="ECO:0007669"/>
    <property type="project" value="TreeGrafter"/>
</dbReference>
<dbReference type="FunFam" id="3.40.630.30:FF:000001">
    <property type="entry name" value="Histone acetyltransferase"/>
    <property type="match status" value="1"/>
</dbReference>
<dbReference type="PANTHER" id="PTHR10615:SF161">
    <property type="entry name" value="HISTONE ACETYLTRANSFERASE KAT7"/>
    <property type="match status" value="1"/>
</dbReference>
<dbReference type="InterPro" id="IPR019786">
    <property type="entry name" value="Zinc_finger_PHD-type_CS"/>
</dbReference>
<keyword evidence="12" id="KW-0804">Transcription</keyword>
<dbReference type="SUPFAM" id="SSF55729">
    <property type="entry name" value="Acyl-CoA N-acyltransferases (Nat)"/>
    <property type="match status" value="1"/>
</dbReference>
<evidence type="ECO:0000256" key="7">
    <source>
        <dbReference type="ARBA" id="ARBA00022771"/>
    </source>
</evidence>
<dbReference type="GO" id="GO:0003682">
    <property type="term" value="F:chromatin binding"/>
    <property type="evidence" value="ECO:0007669"/>
    <property type="project" value="TreeGrafter"/>
</dbReference>
<feature type="region of interest" description="Disordered" evidence="17">
    <location>
        <begin position="659"/>
        <end position="681"/>
    </location>
</feature>
<keyword evidence="6" id="KW-0677">Repeat</keyword>
<dbReference type="CDD" id="cd15526">
    <property type="entry name" value="PHD1_MOZ_d4"/>
    <property type="match status" value="1"/>
</dbReference>
<dbReference type="Proteomes" id="UP000094065">
    <property type="component" value="Unassembled WGS sequence"/>
</dbReference>
<feature type="domain" description="MYST-type HAT" evidence="19">
    <location>
        <begin position="332"/>
        <end position="655"/>
    </location>
</feature>
<dbReference type="Pfam" id="PF01853">
    <property type="entry name" value="MOZ_SAS"/>
    <property type="match status" value="1"/>
</dbReference>
<dbReference type="STRING" id="1295533.A0A1E3H9W5"/>
<dbReference type="GO" id="GO:0003712">
    <property type="term" value="F:transcription coregulator activity"/>
    <property type="evidence" value="ECO:0007669"/>
    <property type="project" value="TreeGrafter"/>
</dbReference>
<dbReference type="InterPro" id="IPR016181">
    <property type="entry name" value="Acyl_CoA_acyltransferase"/>
</dbReference>
<accession>A0A1E3H9W5</accession>
<feature type="region of interest" description="Disordered" evidence="17">
    <location>
        <begin position="731"/>
        <end position="752"/>
    </location>
</feature>
<dbReference type="EMBL" id="AWGJ01000013">
    <property type="protein sequence ID" value="ODN73142.1"/>
    <property type="molecule type" value="Genomic_DNA"/>
</dbReference>
<keyword evidence="10" id="KW-0007">Acetylation</keyword>
<dbReference type="FunFam" id="3.30.60.60:FF:000001">
    <property type="entry name" value="Histone acetyltransferase"/>
    <property type="match status" value="1"/>
</dbReference>
<dbReference type="GO" id="GO:0008270">
    <property type="term" value="F:zinc ion binding"/>
    <property type="evidence" value="ECO:0007669"/>
    <property type="project" value="UniProtKB-KW"/>
</dbReference>
<feature type="region of interest" description="Disordered" evidence="17">
    <location>
        <begin position="270"/>
        <end position="293"/>
    </location>
</feature>
<feature type="compositionally biased region" description="Basic residues" evidence="17">
    <location>
        <begin position="155"/>
        <end position="164"/>
    </location>
</feature>
<feature type="active site" description="Proton donor/acceptor" evidence="14">
    <location>
        <position position="509"/>
    </location>
</feature>
<feature type="region of interest" description="Disordered" evidence="17">
    <location>
        <begin position="122"/>
        <end position="177"/>
    </location>
</feature>
<dbReference type="PROSITE" id="PS51726">
    <property type="entry name" value="MYST_HAT"/>
    <property type="match status" value="1"/>
</dbReference>
<dbReference type="InterPro" id="IPR011011">
    <property type="entry name" value="Znf_FYVE_PHD"/>
</dbReference>
<dbReference type="Gene3D" id="1.10.10.10">
    <property type="entry name" value="Winged helix-like DNA-binding domain superfamily/Winged helix DNA-binding domain"/>
    <property type="match status" value="1"/>
</dbReference>
<feature type="region of interest" description="Disordered" evidence="17">
    <location>
        <begin position="224"/>
        <end position="250"/>
    </location>
</feature>
<feature type="compositionally biased region" description="Acidic residues" evidence="17">
    <location>
        <begin position="668"/>
        <end position="681"/>
    </location>
</feature>
<dbReference type="Gene3D" id="3.30.60.60">
    <property type="entry name" value="N-acetyl transferase-like"/>
    <property type="match status" value="1"/>
</dbReference>
<feature type="domain" description="PHD-type" evidence="18">
    <location>
        <begin position="69"/>
        <end position="119"/>
    </location>
</feature>
<dbReference type="InterPro" id="IPR019787">
    <property type="entry name" value="Znf_PHD-finger"/>
</dbReference>
<dbReference type="InterPro" id="IPR040706">
    <property type="entry name" value="Zf-MYST"/>
</dbReference>
<evidence type="ECO:0000256" key="10">
    <source>
        <dbReference type="ARBA" id="ARBA00022990"/>
    </source>
</evidence>
<dbReference type="RefSeq" id="XP_018989054.1">
    <property type="nucleotide sequence ID" value="XM_019142483.1"/>
</dbReference>
<comment type="similarity">
    <text evidence="2 16">Belongs to the MYST (SAS/MOZ) family.</text>
</comment>
<evidence type="ECO:0000259" key="18">
    <source>
        <dbReference type="PROSITE" id="PS50016"/>
    </source>
</evidence>
<evidence type="ECO:0000256" key="16">
    <source>
        <dbReference type="RuleBase" id="RU361211"/>
    </source>
</evidence>
<dbReference type="PROSITE" id="PS01359">
    <property type="entry name" value="ZF_PHD_1"/>
    <property type="match status" value="1"/>
</dbReference>
<evidence type="ECO:0000256" key="8">
    <source>
        <dbReference type="ARBA" id="ARBA00022833"/>
    </source>
</evidence>
<dbReference type="InterPro" id="IPR036388">
    <property type="entry name" value="WH-like_DNA-bd_sf"/>
</dbReference>
<dbReference type="PROSITE" id="PS50016">
    <property type="entry name" value="ZF_PHD_2"/>
    <property type="match status" value="2"/>
</dbReference>
<keyword evidence="13 16" id="KW-0539">Nucleus</keyword>
<dbReference type="PANTHER" id="PTHR10615">
    <property type="entry name" value="HISTONE ACETYLTRANSFERASE"/>
    <property type="match status" value="1"/>
</dbReference>
<dbReference type="GO" id="GO:1990467">
    <property type="term" value="C:NuA3a histone acetyltransferase complex"/>
    <property type="evidence" value="ECO:0007669"/>
    <property type="project" value="TreeGrafter"/>
</dbReference>
<dbReference type="GeneID" id="30159017"/>
<organism evidence="20 21">
    <name type="scientific">Cryptococcus amylolentus CBS 6039</name>
    <dbReference type="NCBI Taxonomy" id="1295533"/>
    <lineage>
        <taxon>Eukaryota</taxon>
        <taxon>Fungi</taxon>
        <taxon>Dikarya</taxon>
        <taxon>Basidiomycota</taxon>
        <taxon>Agaricomycotina</taxon>
        <taxon>Tremellomycetes</taxon>
        <taxon>Tremellales</taxon>
        <taxon>Cryptococcaceae</taxon>
        <taxon>Cryptococcus</taxon>
    </lineage>
</organism>
<feature type="region of interest" description="Disordered" evidence="17">
    <location>
        <begin position="305"/>
        <end position="325"/>
    </location>
</feature>